<protein>
    <submittedName>
        <fullName evidence="1">Uncharacterized protein</fullName>
    </submittedName>
</protein>
<dbReference type="EMBL" id="JAPJDA010000013">
    <property type="protein sequence ID" value="MCX2838378.1"/>
    <property type="molecule type" value="Genomic_DNA"/>
</dbReference>
<comment type="caution">
    <text evidence="1">The sequence shown here is derived from an EMBL/GenBank/DDBJ whole genome shotgun (WGS) entry which is preliminary data.</text>
</comment>
<name>A0A9X3CX68_9FLAO</name>
<dbReference type="Proteomes" id="UP001148482">
    <property type="component" value="Unassembled WGS sequence"/>
</dbReference>
<evidence type="ECO:0000313" key="1">
    <source>
        <dbReference type="EMBL" id="MCX2838378.1"/>
    </source>
</evidence>
<gene>
    <name evidence="1" type="ORF">OQ279_09455</name>
</gene>
<proteinExistence type="predicted"/>
<dbReference type="AlphaFoldDB" id="A0A9X3CX68"/>
<accession>A0A9X3CX68</accession>
<evidence type="ECO:0000313" key="2">
    <source>
        <dbReference type="Proteomes" id="UP001148482"/>
    </source>
</evidence>
<keyword evidence="2" id="KW-1185">Reference proteome</keyword>
<organism evidence="1 2">
    <name type="scientific">Salinimicrobium profundisediminis</name>
    <dbReference type="NCBI Taxonomy" id="2994553"/>
    <lineage>
        <taxon>Bacteria</taxon>
        <taxon>Pseudomonadati</taxon>
        <taxon>Bacteroidota</taxon>
        <taxon>Flavobacteriia</taxon>
        <taxon>Flavobacteriales</taxon>
        <taxon>Flavobacteriaceae</taxon>
        <taxon>Salinimicrobium</taxon>
    </lineage>
</organism>
<reference evidence="1" key="1">
    <citation type="submission" date="2022-11" db="EMBL/GenBank/DDBJ databases">
        <title>Salinimicrobium profundisediminis sp. nov., isolated from deep-sea sediment of the Mariana Trench.</title>
        <authorList>
            <person name="Fu H."/>
        </authorList>
    </citation>
    <scope>NUCLEOTIDE SEQUENCE</scope>
    <source>
        <strain evidence="1">MT39</strain>
    </source>
</reference>
<sequence>MTLYEFELKFDHEQYNLVFTQGDFILYHIEDSRRIGAINRLEKEALLKEIF</sequence>
<dbReference type="RefSeq" id="WP_266069631.1">
    <property type="nucleotide sequence ID" value="NZ_JAPJDA010000013.1"/>
</dbReference>